<dbReference type="GO" id="GO:0004601">
    <property type="term" value="F:peroxidase activity"/>
    <property type="evidence" value="ECO:0007669"/>
    <property type="project" value="InterPro"/>
</dbReference>
<keyword evidence="5" id="KW-0479">Metal-binding</keyword>
<dbReference type="AlphaFoldDB" id="A0A0L8HBF3"/>
<gene>
    <name evidence="6" type="ORF">OCBIM_22018487mg</name>
</gene>
<sequence length="687" mass="77166">MADESDIKLAVVRAIYLLVTLTVKLYACCSVDRVNWNPCCNLRSAISIYTSMVDEGRINRRQNETETSTTEQSNAEVMLLATCSFSTPITCDPDSLYRTADGSCNNLENPYWGKGITPFNRFQTPEYFDGLFLPRNTSVTGGALPEARAVTIVMHRNSRISDFSQDVTHFTMIFGQFLNHDMLSTATFRNGLDCCTAEDVEQCMPILLPNDDPYFGAFNRDCLPFTRALTTPPLNCQPGAKEVLNSQTSFIDCSQVYGSTREQSLSLRTMSNGLLLTTSAEDFDLLPVNNSSFCRVPDNFCFITGDARANQNNMLLTLHTVFLREHNRIARFLRVVNPNLADEELFQESRRINIAQMQNIVYREYLPRILGVSAVQSHGLQLLNSGFEEYNQNINPAINVAFSGAAFRFGHSTIRSTFSNGVGQQILLSTSFNTNDPFYVVDNAVGNFIRGLLVDQAQTTDRLLSDQVTDRLFESVPGQSLDLASMNIQRGRDVGLRPYIHWRQWCGLSFPRSFADLVDHTEEEQIRLQRVYSDVADIDLWTGGLSERHMNGSNLGPTFACIIGRQFLLLKSGDRFWYENSGPQKFTSNQLAALRQSSQSRILCDNSNVVTIQADPFTKVSETNPVVSCDSLPEVDLCLFGRSMAEWSEWSTCEIGIRRRERVCLGPTDGLCSCEKNSTETDIERCE</sequence>
<dbReference type="GO" id="GO:0046872">
    <property type="term" value="F:metal ion binding"/>
    <property type="evidence" value="ECO:0007669"/>
    <property type="project" value="UniProtKB-KW"/>
</dbReference>
<evidence type="ECO:0000256" key="4">
    <source>
        <dbReference type="ARBA" id="ARBA00023180"/>
    </source>
</evidence>
<dbReference type="CDD" id="cd09823">
    <property type="entry name" value="peroxinectin_like"/>
    <property type="match status" value="1"/>
</dbReference>
<dbReference type="Gene3D" id="1.10.640.10">
    <property type="entry name" value="Haem peroxidase domain superfamily, animal type"/>
    <property type="match status" value="1"/>
</dbReference>
<dbReference type="PRINTS" id="PR00457">
    <property type="entry name" value="ANPEROXIDASE"/>
</dbReference>
<comment type="subcellular location">
    <subcellularLocation>
        <location evidence="1">Secreted</location>
    </subcellularLocation>
</comment>
<dbReference type="GO" id="GO:0020037">
    <property type="term" value="F:heme binding"/>
    <property type="evidence" value="ECO:0007669"/>
    <property type="project" value="InterPro"/>
</dbReference>
<dbReference type="PANTHER" id="PTHR11475">
    <property type="entry name" value="OXIDASE/PEROXIDASE"/>
    <property type="match status" value="1"/>
</dbReference>
<dbReference type="GO" id="GO:0005576">
    <property type="term" value="C:extracellular region"/>
    <property type="evidence" value="ECO:0007669"/>
    <property type="project" value="UniProtKB-SubCell"/>
</dbReference>
<evidence type="ECO:0000256" key="3">
    <source>
        <dbReference type="ARBA" id="ARBA00022729"/>
    </source>
</evidence>
<dbReference type="PANTHER" id="PTHR11475:SF4">
    <property type="entry name" value="CHORION PEROXIDASE"/>
    <property type="match status" value="1"/>
</dbReference>
<keyword evidence="5" id="KW-0408">Iron</keyword>
<dbReference type="FunFam" id="1.10.640.10:FF:000003">
    <property type="entry name" value="chorion peroxidase"/>
    <property type="match status" value="1"/>
</dbReference>
<keyword evidence="5" id="KW-0349">Heme</keyword>
<keyword evidence="4" id="KW-0325">Glycoprotein</keyword>
<dbReference type="EMBL" id="KQ418626">
    <property type="protein sequence ID" value="KOF86512.1"/>
    <property type="molecule type" value="Genomic_DNA"/>
</dbReference>
<evidence type="ECO:0000313" key="6">
    <source>
        <dbReference type="EMBL" id="KOF86512.1"/>
    </source>
</evidence>
<dbReference type="InterPro" id="IPR010255">
    <property type="entry name" value="Haem_peroxidase_sf"/>
</dbReference>
<proteinExistence type="predicted"/>
<name>A0A0L8HBF3_OCTBM</name>
<dbReference type="GO" id="GO:0006979">
    <property type="term" value="P:response to oxidative stress"/>
    <property type="evidence" value="ECO:0007669"/>
    <property type="project" value="InterPro"/>
</dbReference>
<keyword evidence="3" id="KW-0732">Signal</keyword>
<accession>A0A0L8HBF3</accession>
<dbReference type="InterPro" id="IPR000884">
    <property type="entry name" value="TSP1_rpt"/>
</dbReference>
<reference evidence="6" key="1">
    <citation type="submission" date="2015-07" db="EMBL/GenBank/DDBJ databases">
        <title>MeaNS - Measles Nucleotide Surveillance Program.</title>
        <authorList>
            <person name="Tran T."/>
            <person name="Druce J."/>
        </authorList>
    </citation>
    <scope>NUCLEOTIDE SEQUENCE</scope>
    <source>
        <strain evidence="6">UCB-OBI-ISO-001</strain>
        <tissue evidence="6">Gonad</tissue>
    </source>
</reference>
<dbReference type="PROSITE" id="PS50092">
    <property type="entry name" value="TSP1"/>
    <property type="match status" value="1"/>
</dbReference>
<feature type="binding site" description="axial binding residue" evidence="5">
    <location>
        <position position="411"/>
    </location>
    <ligand>
        <name>heme b</name>
        <dbReference type="ChEBI" id="CHEBI:60344"/>
    </ligand>
    <ligandPart>
        <name>Fe</name>
        <dbReference type="ChEBI" id="CHEBI:18248"/>
    </ligandPart>
</feature>
<keyword evidence="2" id="KW-0964">Secreted</keyword>
<dbReference type="Pfam" id="PF03098">
    <property type="entry name" value="An_peroxidase"/>
    <property type="match status" value="1"/>
</dbReference>
<dbReference type="PROSITE" id="PS50292">
    <property type="entry name" value="PEROXIDASE_3"/>
    <property type="match status" value="1"/>
</dbReference>
<evidence type="ECO:0000256" key="1">
    <source>
        <dbReference type="ARBA" id="ARBA00004613"/>
    </source>
</evidence>
<dbReference type="OrthoDB" id="823504at2759"/>
<dbReference type="InterPro" id="IPR019791">
    <property type="entry name" value="Haem_peroxidase_animal"/>
</dbReference>
<dbReference type="InterPro" id="IPR037120">
    <property type="entry name" value="Haem_peroxidase_sf_animal"/>
</dbReference>
<organism evidence="6">
    <name type="scientific">Octopus bimaculoides</name>
    <name type="common">California two-spotted octopus</name>
    <dbReference type="NCBI Taxonomy" id="37653"/>
    <lineage>
        <taxon>Eukaryota</taxon>
        <taxon>Metazoa</taxon>
        <taxon>Spiralia</taxon>
        <taxon>Lophotrochozoa</taxon>
        <taxon>Mollusca</taxon>
        <taxon>Cephalopoda</taxon>
        <taxon>Coleoidea</taxon>
        <taxon>Octopodiformes</taxon>
        <taxon>Octopoda</taxon>
        <taxon>Incirrata</taxon>
        <taxon>Octopodidae</taxon>
        <taxon>Octopus</taxon>
    </lineage>
</organism>
<protein>
    <submittedName>
        <fullName evidence="6">Uncharacterized protein</fullName>
    </submittedName>
</protein>
<dbReference type="SUPFAM" id="SSF48113">
    <property type="entry name" value="Heme-dependent peroxidases"/>
    <property type="match status" value="1"/>
</dbReference>
<evidence type="ECO:0000256" key="2">
    <source>
        <dbReference type="ARBA" id="ARBA00022525"/>
    </source>
</evidence>
<evidence type="ECO:0000256" key="5">
    <source>
        <dbReference type="PIRSR" id="PIRSR619791-2"/>
    </source>
</evidence>